<accession>H8I8Y8</accession>
<evidence type="ECO:0000313" key="7">
    <source>
        <dbReference type="EMBL" id="AFD00459.1"/>
    </source>
</evidence>
<dbReference type="RefSeq" id="WP_014406290.1">
    <property type="nucleotide sequence ID" value="NC_017034.1"/>
</dbReference>
<feature type="transmembrane region" description="Helical" evidence="6">
    <location>
        <begin position="289"/>
        <end position="310"/>
    </location>
</feature>
<dbReference type="AlphaFoldDB" id="H8I8Y8"/>
<dbReference type="HOGENOM" id="CLU_056469_1_0_2"/>
<evidence type="ECO:0000256" key="4">
    <source>
        <dbReference type="ARBA" id="ARBA00022989"/>
    </source>
</evidence>
<organism evidence="7 8">
    <name type="scientific">Methanocella conradii (strain DSM 24694 / JCM 17849 / CGMCC 1.5162 / HZ254)</name>
    <dbReference type="NCBI Taxonomy" id="1041930"/>
    <lineage>
        <taxon>Archaea</taxon>
        <taxon>Methanobacteriati</taxon>
        <taxon>Methanobacteriota</taxon>
        <taxon>Stenosarchaea group</taxon>
        <taxon>Methanomicrobia</taxon>
        <taxon>Methanocellales</taxon>
        <taxon>Methanocellaceae</taxon>
        <taxon>Methanocella</taxon>
    </lineage>
</organism>
<keyword evidence="3 6" id="KW-0812">Transmembrane</keyword>
<dbReference type="PANTHER" id="PTHR34857">
    <property type="entry name" value="SLL0384 PROTEIN"/>
    <property type="match status" value="1"/>
</dbReference>
<evidence type="ECO:0000256" key="2">
    <source>
        <dbReference type="ARBA" id="ARBA00022475"/>
    </source>
</evidence>
<dbReference type="NCBIfam" id="TIGR02454">
    <property type="entry name" value="ECF_T_CbiQ"/>
    <property type="match status" value="1"/>
</dbReference>
<proteinExistence type="predicted"/>
<dbReference type="InterPro" id="IPR003339">
    <property type="entry name" value="ABC/ECF_trnsptr_transmembrane"/>
</dbReference>
<dbReference type="GO" id="GO:0043190">
    <property type="term" value="C:ATP-binding cassette (ABC) transporter complex"/>
    <property type="evidence" value="ECO:0007669"/>
    <property type="project" value="InterPro"/>
</dbReference>
<dbReference type="Proteomes" id="UP000005233">
    <property type="component" value="Chromosome"/>
</dbReference>
<feature type="transmembrane region" description="Helical" evidence="6">
    <location>
        <begin position="63"/>
        <end position="95"/>
    </location>
</feature>
<dbReference type="CDD" id="cd16914">
    <property type="entry name" value="EcfT"/>
    <property type="match status" value="1"/>
</dbReference>
<keyword evidence="2" id="KW-1003">Cell membrane</keyword>
<keyword evidence="4 6" id="KW-1133">Transmembrane helix</keyword>
<dbReference type="EMBL" id="CP003243">
    <property type="protein sequence ID" value="AFD00459.1"/>
    <property type="molecule type" value="Genomic_DNA"/>
</dbReference>
<keyword evidence="8" id="KW-1185">Reference proteome</keyword>
<dbReference type="eggNOG" id="arCOG02250">
    <property type="taxonomic scope" value="Archaea"/>
</dbReference>
<dbReference type="STRING" id="1041930.Mtc_1713"/>
<evidence type="ECO:0000256" key="6">
    <source>
        <dbReference type="SAM" id="Phobius"/>
    </source>
</evidence>
<evidence type="ECO:0000256" key="3">
    <source>
        <dbReference type="ARBA" id="ARBA00022692"/>
    </source>
</evidence>
<feature type="transmembrane region" description="Helical" evidence="6">
    <location>
        <begin position="162"/>
        <end position="183"/>
    </location>
</feature>
<dbReference type="GeneID" id="11971854"/>
<evidence type="ECO:0000256" key="1">
    <source>
        <dbReference type="ARBA" id="ARBA00004651"/>
    </source>
</evidence>
<evidence type="ECO:0000313" key="8">
    <source>
        <dbReference type="Proteomes" id="UP000005233"/>
    </source>
</evidence>
<evidence type="ECO:0000256" key="5">
    <source>
        <dbReference type="ARBA" id="ARBA00023136"/>
    </source>
</evidence>
<dbReference type="OrthoDB" id="51610at2157"/>
<feature type="transmembrane region" description="Helical" evidence="6">
    <location>
        <begin position="107"/>
        <end position="127"/>
    </location>
</feature>
<dbReference type="GO" id="GO:0006824">
    <property type="term" value="P:cobalt ion transport"/>
    <property type="evidence" value="ECO:0007669"/>
    <property type="project" value="InterPro"/>
</dbReference>
<gene>
    <name evidence="7" type="primary">cbiQ-3</name>
    <name evidence="7" type="ordered locus">Mtc_1713</name>
</gene>
<dbReference type="Pfam" id="PF02361">
    <property type="entry name" value="CbiQ"/>
    <property type="match status" value="1"/>
</dbReference>
<keyword evidence="5 6" id="KW-0472">Membrane</keyword>
<dbReference type="PANTHER" id="PTHR34857:SF2">
    <property type="entry name" value="SLL0384 PROTEIN"/>
    <property type="match status" value="1"/>
</dbReference>
<protein>
    <submittedName>
        <fullName evidence="7">ABC-type cobalt transport system, permease protein CbiQ</fullName>
    </submittedName>
</protein>
<reference evidence="7 8" key="1">
    <citation type="journal article" date="2012" name="J. Bacteriol.">
        <title>Complete genome sequence of a thermophilic methanogen, Methanocella conradii HZ254, isolated from Chinese rice field soil.</title>
        <authorList>
            <person name="Lu Z."/>
            <person name="Lu Y."/>
        </authorList>
    </citation>
    <scope>NUCLEOTIDE SEQUENCE [LARGE SCALE GENOMIC DNA]</scope>
    <source>
        <strain evidence="8">DSM 24694 / JCM 17849 / CGMCC 1.5162 / HZ254</strain>
    </source>
</reference>
<name>H8I8Y8_METCZ</name>
<dbReference type="InterPro" id="IPR012809">
    <property type="entry name" value="ECF_CbiQ"/>
</dbReference>
<dbReference type="KEGG" id="mez:Mtc_1713"/>
<comment type="subcellular location">
    <subcellularLocation>
        <location evidence="1">Cell membrane</location>
        <topology evidence="1">Multi-pass membrane protein</topology>
    </subcellularLocation>
</comment>
<dbReference type="InterPro" id="IPR051611">
    <property type="entry name" value="ECF_transporter_component"/>
</dbReference>
<sequence length="312" mass="35014">MIPEWMKEAEIGPCPPNATASKRKNFVQKTLSGIFSFLEDAVTSEAISRKKGLLQSLDPRVKLISIIALIVALSLTHELWVLVAVYMLTFLFAYLSRIGLWLFVKRVWFFIPIFTGIIVFPMIFNVFFPGDSLVTLAVLGEGAKLGPFLLPETVSITRQGLISATIFTLRVATCVSATVLLFLTTPRDVLFKSLKTIGVPKVYVLTLDMCYRYIFLFIDMVKSFYMSKKSRSIRSLPLLDEQKWVGGRIGYTLIKSLDMGEKVHGAMVSRGFNGDVKIMEDFKMKPRDYTALASALAFSLLLILIAQKLITL</sequence>